<name>A0A699ZF69_HAELA</name>
<dbReference type="SUPFAM" id="SSF53335">
    <property type="entry name" value="S-adenosyl-L-methionine-dependent methyltransferases"/>
    <property type="match status" value="1"/>
</dbReference>
<accession>A0A699ZF69</accession>
<gene>
    <name evidence="3" type="ORF">HaLaN_10215</name>
</gene>
<dbReference type="InterPro" id="IPR013216">
    <property type="entry name" value="Methyltransf_11"/>
</dbReference>
<sequence length="460" mass="47649">MTWGDGESCARQKFKKLKSWVVERDSCAPITALLSRPFPAQRDPISQHSCPPRHSKILSGVQPMAGLTISKRNKAGRHMGTQAAAIGTRYEHDGVIGHARVGPPPSMVPAAFSCAPPAPAPATATAQPDGRQEAAEPTITHVEASATLSAAGQLDSTAAGQEIRLGKGKAGGGEGSGDAIYSKPELYAAAFSYRDIKAECKFLRNVFKRHAACDLGCGPAAHALRLATSAPLHVVGLELNPTMADYARAQVQAAVSAGHMKGSVLVVEGDLTSFQLQQVQPQQPPTTTTATPVAAVGFSKAAAAAARQRRGPEAAGRVGEGGVGRQGGAAAEQQFDMVTCLLAGLSHVLDNSQASAAFACVARVLKPGGLFVVELAHPGKGRLPQNHTSSTCILNLLNLHARVCSHSACNCNCHCRDGYSSSILKLLNLHALACGCCGAWPSPATAAVIVMGINALMLGF</sequence>
<evidence type="ECO:0000256" key="1">
    <source>
        <dbReference type="SAM" id="MobiDB-lite"/>
    </source>
</evidence>
<protein>
    <submittedName>
        <fullName evidence="3">Methyltransf_25 domain-containing protein</fullName>
    </submittedName>
</protein>
<dbReference type="Gene3D" id="3.40.50.150">
    <property type="entry name" value="Vaccinia Virus protein VP39"/>
    <property type="match status" value="2"/>
</dbReference>
<keyword evidence="4" id="KW-1185">Reference proteome</keyword>
<organism evidence="3 4">
    <name type="scientific">Haematococcus lacustris</name>
    <name type="common">Green alga</name>
    <name type="synonym">Haematococcus pluvialis</name>
    <dbReference type="NCBI Taxonomy" id="44745"/>
    <lineage>
        <taxon>Eukaryota</taxon>
        <taxon>Viridiplantae</taxon>
        <taxon>Chlorophyta</taxon>
        <taxon>core chlorophytes</taxon>
        <taxon>Chlorophyceae</taxon>
        <taxon>CS clade</taxon>
        <taxon>Chlamydomonadales</taxon>
        <taxon>Haematococcaceae</taxon>
        <taxon>Haematococcus</taxon>
    </lineage>
</organism>
<comment type="caution">
    <text evidence="3">The sequence shown here is derived from an EMBL/GenBank/DDBJ whole genome shotgun (WGS) entry which is preliminary data.</text>
</comment>
<reference evidence="3 4" key="1">
    <citation type="submission" date="2020-02" db="EMBL/GenBank/DDBJ databases">
        <title>Draft genome sequence of Haematococcus lacustris strain NIES-144.</title>
        <authorList>
            <person name="Morimoto D."/>
            <person name="Nakagawa S."/>
            <person name="Yoshida T."/>
            <person name="Sawayama S."/>
        </authorList>
    </citation>
    <scope>NUCLEOTIDE SEQUENCE [LARGE SCALE GENOMIC DNA]</scope>
    <source>
        <strain evidence="3 4">NIES-144</strain>
    </source>
</reference>
<dbReference type="GO" id="GO:0008757">
    <property type="term" value="F:S-adenosylmethionine-dependent methyltransferase activity"/>
    <property type="evidence" value="ECO:0007669"/>
    <property type="project" value="InterPro"/>
</dbReference>
<feature type="non-terminal residue" evidence="3">
    <location>
        <position position="460"/>
    </location>
</feature>
<dbReference type="InterPro" id="IPR029063">
    <property type="entry name" value="SAM-dependent_MTases_sf"/>
</dbReference>
<dbReference type="EMBL" id="BLLF01000699">
    <property type="protein sequence ID" value="GFH14202.1"/>
    <property type="molecule type" value="Genomic_DNA"/>
</dbReference>
<proteinExistence type="predicted"/>
<feature type="domain" description="Methyltransferase type 11" evidence="2">
    <location>
        <begin position="293"/>
        <end position="373"/>
    </location>
</feature>
<evidence type="ECO:0000259" key="2">
    <source>
        <dbReference type="Pfam" id="PF08241"/>
    </source>
</evidence>
<dbReference type="Proteomes" id="UP000485058">
    <property type="component" value="Unassembled WGS sequence"/>
</dbReference>
<feature type="compositionally biased region" description="Low complexity" evidence="1">
    <location>
        <begin position="116"/>
        <end position="128"/>
    </location>
</feature>
<dbReference type="Pfam" id="PF08241">
    <property type="entry name" value="Methyltransf_11"/>
    <property type="match status" value="1"/>
</dbReference>
<feature type="region of interest" description="Disordered" evidence="1">
    <location>
        <begin position="116"/>
        <end position="136"/>
    </location>
</feature>
<dbReference type="AlphaFoldDB" id="A0A699ZF69"/>
<dbReference type="CDD" id="cd02440">
    <property type="entry name" value="AdoMet_MTases"/>
    <property type="match status" value="1"/>
</dbReference>
<evidence type="ECO:0000313" key="3">
    <source>
        <dbReference type="EMBL" id="GFH14202.1"/>
    </source>
</evidence>
<evidence type="ECO:0000313" key="4">
    <source>
        <dbReference type="Proteomes" id="UP000485058"/>
    </source>
</evidence>